<reference evidence="5 6" key="1">
    <citation type="submission" date="2021-06" db="EMBL/GenBank/DDBJ databases">
        <authorList>
            <person name="Palmer J.M."/>
        </authorList>
    </citation>
    <scope>NUCLEOTIDE SEQUENCE [LARGE SCALE GENOMIC DNA]</scope>
    <source>
        <strain evidence="5 6">XC_2019</strain>
        <tissue evidence="5">Muscle</tissue>
    </source>
</reference>
<dbReference type="Gene3D" id="4.10.40.30">
    <property type="entry name" value="CART, C-terminal domain"/>
    <property type="match status" value="1"/>
</dbReference>
<accession>A0ABV0QPH2</accession>
<comment type="subcellular location">
    <subcellularLocation>
        <location evidence="1">Secreted</location>
    </subcellularLocation>
</comment>
<evidence type="ECO:0000313" key="5">
    <source>
        <dbReference type="EMBL" id="MEQ2197301.1"/>
    </source>
</evidence>
<evidence type="ECO:0008006" key="7">
    <source>
        <dbReference type="Google" id="ProtNLM"/>
    </source>
</evidence>
<evidence type="ECO:0000313" key="6">
    <source>
        <dbReference type="Proteomes" id="UP001434883"/>
    </source>
</evidence>
<keyword evidence="6" id="KW-1185">Reference proteome</keyword>
<organism evidence="5 6">
    <name type="scientific">Xenoophorus captivus</name>
    <dbReference type="NCBI Taxonomy" id="1517983"/>
    <lineage>
        <taxon>Eukaryota</taxon>
        <taxon>Metazoa</taxon>
        <taxon>Chordata</taxon>
        <taxon>Craniata</taxon>
        <taxon>Vertebrata</taxon>
        <taxon>Euteleostomi</taxon>
        <taxon>Actinopterygii</taxon>
        <taxon>Neopterygii</taxon>
        <taxon>Teleostei</taxon>
        <taxon>Neoteleostei</taxon>
        <taxon>Acanthomorphata</taxon>
        <taxon>Ovalentaria</taxon>
        <taxon>Atherinomorphae</taxon>
        <taxon>Cyprinodontiformes</taxon>
        <taxon>Goodeidae</taxon>
        <taxon>Xenoophorus</taxon>
    </lineage>
</organism>
<name>A0ABV0QPH2_9TELE</name>
<dbReference type="EMBL" id="JAHRIN010017508">
    <property type="protein sequence ID" value="MEQ2197301.1"/>
    <property type="molecule type" value="Genomic_DNA"/>
</dbReference>
<sequence length="64" mass="7277">HPDYFPWRRKNISGCIQIIFPGERKTFLGCDLGEHCAIRKGSRIGKMCDCPTGAFCNLFLLKCL</sequence>
<evidence type="ECO:0000256" key="2">
    <source>
        <dbReference type="ARBA" id="ARBA00005294"/>
    </source>
</evidence>
<evidence type="ECO:0000256" key="1">
    <source>
        <dbReference type="ARBA" id="ARBA00004613"/>
    </source>
</evidence>
<keyword evidence="4" id="KW-1015">Disulfide bond</keyword>
<dbReference type="Pfam" id="PF06373">
    <property type="entry name" value="CART"/>
    <property type="match status" value="1"/>
</dbReference>
<comment type="similarity">
    <text evidence="2">Belongs to the CART family.</text>
</comment>
<dbReference type="Proteomes" id="UP001434883">
    <property type="component" value="Unassembled WGS sequence"/>
</dbReference>
<comment type="caution">
    <text evidence="5">The sequence shown here is derived from an EMBL/GenBank/DDBJ whole genome shotgun (WGS) entry which is preliminary data.</text>
</comment>
<gene>
    <name evidence="5" type="ORF">XENOCAPTIV_027282</name>
</gene>
<dbReference type="PANTHER" id="PTHR16655:SF5">
    <property type="entry name" value="COCAINE- AND AMPHETAMINE-REGULATED TRANSCRIPT 2-RELATED"/>
    <property type="match status" value="1"/>
</dbReference>
<dbReference type="InterPro" id="IPR036722">
    <property type="entry name" value="CART_C_sf"/>
</dbReference>
<keyword evidence="3" id="KW-0964">Secreted</keyword>
<evidence type="ECO:0000256" key="3">
    <source>
        <dbReference type="ARBA" id="ARBA00022525"/>
    </source>
</evidence>
<dbReference type="InterPro" id="IPR009106">
    <property type="entry name" value="CART"/>
</dbReference>
<dbReference type="PANTHER" id="PTHR16655">
    <property type="entry name" value="COCAINE AND AMPHETAMINE REGULATED TRANSCRIPT PROTEIN"/>
    <property type="match status" value="1"/>
</dbReference>
<protein>
    <recommendedName>
        <fullName evidence="7">Cocaine- and amphetamine-regulated transcript protein</fullName>
    </recommendedName>
</protein>
<feature type="non-terminal residue" evidence="5">
    <location>
        <position position="1"/>
    </location>
</feature>
<evidence type="ECO:0000256" key="4">
    <source>
        <dbReference type="ARBA" id="ARBA00023157"/>
    </source>
</evidence>
<dbReference type="SUPFAM" id="SSF64546">
    <property type="entry name" value="Satiety factor CART (cocaine and amphetamine regulated transcript)"/>
    <property type="match status" value="1"/>
</dbReference>
<proteinExistence type="inferred from homology"/>